<dbReference type="GeneID" id="39468066"/>
<accession>A0AAJ5NFH9</accession>
<dbReference type="Proteomes" id="UP000268684">
    <property type="component" value="Plasmid IV"/>
</dbReference>
<evidence type="ECO:0000256" key="6">
    <source>
        <dbReference type="SAM" id="Phobius"/>
    </source>
</evidence>
<sequence>MFGLKRSSAGTGATPRGLARIVGGGVRKPSPARQATAPVGAPARTSEEEAKQAQSSLSAEARWYLDRALEFEQSKQEERAKLTQFAIRVAIGGGVLGLAGFLGGATLVQLKRPSPPALIRTNDTNGTTNVIGVVRDGEMPFGQIQDRADLRRYVTMREGYDWETLQDMYDTVKLMSADKEKEIYVAFYDRPDSPQKVLKNQFRIVAKVGAITFVGSTAQVFFSKTLIPLATVQNPRNALNEPKSEYWVATISYRHDNLPESGEELERDPTGFRVTSYTVDRDWTRTDSTPAIPPLPGQKGGA</sequence>
<dbReference type="RefSeq" id="WP_163013130.1">
    <property type="nucleotide sequence ID" value="NZ_LR025745.1"/>
</dbReference>
<comment type="subcellular location">
    <subcellularLocation>
        <location evidence="1">Membrane</location>
        <topology evidence="1">Single-pass membrane protein</topology>
    </subcellularLocation>
</comment>
<feature type="transmembrane region" description="Helical" evidence="6">
    <location>
        <begin position="85"/>
        <end position="108"/>
    </location>
</feature>
<name>A0AAJ5NFH9_9BURK</name>
<dbReference type="Pfam" id="PF04335">
    <property type="entry name" value="VirB8"/>
    <property type="match status" value="1"/>
</dbReference>
<feature type="domain" description="Bacterial virulence protein VirB8" evidence="7">
    <location>
        <begin position="68"/>
        <end position="282"/>
    </location>
</feature>
<dbReference type="CDD" id="cd16424">
    <property type="entry name" value="VirB8"/>
    <property type="match status" value="1"/>
</dbReference>
<proteinExistence type="predicted"/>
<dbReference type="GO" id="GO:0016020">
    <property type="term" value="C:membrane"/>
    <property type="evidence" value="ECO:0007669"/>
    <property type="project" value="UniProtKB-SubCell"/>
</dbReference>
<dbReference type="EMBL" id="LR025745">
    <property type="protein sequence ID" value="VBB17458.1"/>
    <property type="molecule type" value="Genomic_DNA"/>
</dbReference>
<dbReference type="Gene3D" id="3.10.450.230">
    <property type="entry name" value="VirB8 protein"/>
    <property type="match status" value="1"/>
</dbReference>
<feature type="region of interest" description="Disordered" evidence="5">
    <location>
        <begin position="1"/>
        <end position="53"/>
    </location>
</feature>
<evidence type="ECO:0000256" key="4">
    <source>
        <dbReference type="ARBA" id="ARBA00023136"/>
    </source>
</evidence>
<keyword evidence="9" id="KW-1185">Reference proteome</keyword>
<reference evidence="8 9" key="1">
    <citation type="submission" date="2017-11" db="EMBL/GenBank/DDBJ databases">
        <authorList>
            <person name="Seth-Smith MB H."/>
        </authorList>
    </citation>
    <scope>NUCLEOTIDE SEQUENCE [LARGE SCALE GENOMIC DNA]</scope>
    <source>
        <strain evidence="8">E</strain>
        <plasmid evidence="9">iv</plasmid>
    </source>
</reference>
<keyword evidence="2 6" id="KW-0812">Transmembrane</keyword>
<keyword evidence="4 6" id="KW-0472">Membrane</keyword>
<geneLocation type="plasmid" evidence="9">
    <name>iv</name>
</geneLocation>
<dbReference type="SUPFAM" id="SSF54427">
    <property type="entry name" value="NTF2-like"/>
    <property type="match status" value="1"/>
</dbReference>
<evidence type="ECO:0000313" key="8">
    <source>
        <dbReference type="EMBL" id="VBB17458.1"/>
    </source>
</evidence>
<keyword evidence="8" id="KW-0614">Plasmid</keyword>
<dbReference type="AlphaFoldDB" id="A0AAJ5NFH9"/>
<organism evidence="8 9">
    <name type="scientific">Burkholderia stabilis</name>
    <dbReference type="NCBI Taxonomy" id="95485"/>
    <lineage>
        <taxon>Bacteria</taxon>
        <taxon>Pseudomonadati</taxon>
        <taxon>Pseudomonadota</taxon>
        <taxon>Betaproteobacteria</taxon>
        <taxon>Burkholderiales</taxon>
        <taxon>Burkholderiaceae</taxon>
        <taxon>Burkholderia</taxon>
        <taxon>Burkholderia cepacia complex</taxon>
    </lineage>
</organism>
<dbReference type="InterPro" id="IPR032710">
    <property type="entry name" value="NTF2-like_dom_sf"/>
</dbReference>
<evidence type="ECO:0000313" key="9">
    <source>
        <dbReference type="Proteomes" id="UP000268684"/>
    </source>
</evidence>
<evidence type="ECO:0000256" key="3">
    <source>
        <dbReference type="ARBA" id="ARBA00022989"/>
    </source>
</evidence>
<evidence type="ECO:0000256" key="5">
    <source>
        <dbReference type="SAM" id="MobiDB-lite"/>
    </source>
</evidence>
<evidence type="ECO:0000256" key="2">
    <source>
        <dbReference type="ARBA" id="ARBA00022692"/>
    </source>
</evidence>
<dbReference type="InterPro" id="IPR007430">
    <property type="entry name" value="VirB8"/>
</dbReference>
<keyword evidence="3 6" id="KW-1133">Transmembrane helix</keyword>
<gene>
    <name evidence="8" type="ORF">BSTAB16_7677</name>
</gene>
<evidence type="ECO:0000256" key="1">
    <source>
        <dbReference type="ARBA" id="ARBA00004167"/>
    </source>
</evidence>
<evidence type="ECO:0000259" key="7">
    <source>
        <dbReference type="Pfam" id="PF04335"/>
    </source>
</evidence>
<feature type="region of interest" description="Disordered" evidence="5">
    <location>
        <begin position="278"/>
        <end position="302"/>
    </location>
</feature>
<protein>
    <submittedName>
        <fullName evidence="8">Plasmid conjugation protein</fullName>
    </submittedName>
</protein>